<reference evidence="3" key="2">
    <citation type="submission" date="2020-12" db="EMBL/GenBank/DDBJ databases">
        <title>New Spironucleus salmonicida genome in near-complete chromosomes.</title>
        <authorList>
            <person name="Xu F."/>
            <person name="Kurt Z."/>
            <person name="Jimenez-Gonzalez A."/>
            <person name="Astvaldsson A."/>
            <person name="Andersson J.O."/>
            <person name="Svard S.G."/>
        </authorList>
    </citation>
    <scope>NUCLEOTIDE SEQUENCE</scope>
    <source>
        <strain evidence="3">ATCC 50377</strain>
    </source>
</reference>
<keyword evidence="4" id="KW-1185">Reference proteome</keyword>
<organism evidence="2">
    <name type="scientific">Spironucleus salmonicida</name>
    <dbReference type="NCBI Taxonomy" id="348837"/>
    <lineage>
        <taxon>Eukaryota</taxon>
        <taxon>Metamonada</taxon>
        <taxon>Diplomonadida</taxon>
        <taxon>Hexamitidae</taxon>
        <taxon>Hexamitinae</taxon>
        <taxon>Spironucleus</taxon>
    </lineage>
</organism>
<accession>V6LM55</accession>
<evidence type="ECO:0000313" key="3">
    <source>
        <dbReference type="EMBL" id="KAH0576898.1"/>
    </source>
</evidence>
<sequence>MSENEESSQYSDKDNYPSSEDDTPLRKLVIVRLPIITDNPIYAPSGLDVQQFVDFGKQLEFDLGHNIYIKPVMQKRFNEYIIEDSEIETTIIGKQHTFIDFLTPATFVLPDEVPQGFQNLQPNLVNWKYSHSTVERSVSKIQNIEVRNAIIQVLKVRPIIVYRLLEIIFINFQNFEIKINGLTIPKTTPFVLKRELAVLAQSVRIQGSSYHLRQDVQPQSNFHTKRVNVKNNDLWKIEFIQAIQNYKGQMKSLPIEAQILINFFMTYSNQKIFCTSLNQDAYVDKSLVPINIKYLIDLLNGRKAENPKSPFKAFNDILQSEQDRVFYKDNNIEVENLIFEMKLI</sequence>
<dbReference type="EMBL" id="KI546100">
    <property type="protein sequence ID" value="EST45298.1"/>
    <property type="molecule type" value="Genomic_DNA"/>
</dbReference>
<evidence type="ECO:0000256" key="1">
    <source>
        <dbReference type="SAM" id="MobiDB-lite"/>
    </source>
</evidence>
<evidence type="ECO:0000313" key="4">
    <source>
        <dbReference type="Proteomes" id="UP000018208"/>
    </source>
</evidence>
<evidence type="ECO:0000313" key="2">
    <source>
        <dbReference type="EMBL" id="EST45298.1"/>
    </source>
</evidence>
<dbReference type="VEuPathDB" id="GiardiaDB:SS50377_20244"/>
<gene>
    <name evidence="2" type="ORF">SS50377_14875</name>
    <name evidence="3" type="ORF">SS50377_20244</name>
</gene>
<dbReference type="EMBL" id="AUWU02000001">
    <property type="protein sequence ID" value="KAH0576898.1"/>
    <property type="molecule type" value="Genomic_DNA"/>
</dbReference>
<reference evidence="2 3" key="1">
    <citation type="journal article" date="2014" name="PLoS Genet.">
        <title>The Genome of Spironucleus salmonicida Highlights a Fish Pathogen Adapted to Fluctuating Environments.</title>
        <authorList>
            <person name="Xu F."/>
            <person name="Jerlstrom-Hultqvist J."/>
            <person name="Einarsson E."/>
            <person name="Astvaldsson A."/>
            <person name="Svard S.G."/>
            <person name="Andersson J.O."/>
        </authorList>
    </citation>
    <scope>NUCLEOTIDE SEQUENCE</scope>
    <source>
        <strain evidence="3">ATCC 50377</strain>
    </source>
</reference>
<protein>
    <submittedName>
        <fullName evidence="2">Uncharacterized protein</fullName>
    </submittedName>
</protein>
<dbReference type="Proteomes" id="UP000018208">
    <property type="component" value="Unassembled WGS sequence"/>
</dbReference>
<proteinExistence type="predicted"/>
<name>V6LM55_9EUKA</name>
<dbReference type="AlphaFoldDB" id="V6LM55"/>
<feature type="region of interest" description="Disordered" evidence="1">
    <location>
        <begin position="1"/>
        <end position="21"/>
    </location>
</feature>